<accession>A0AAD5PXX9</accession>
<reference evidence="1 2" key="1">
    <citation type="submission" date="2022-05" db="EMBL/GenBank/DDBJ databases">
        <title>A multi-omics perspective on studying reproductive biology in Daphnia sinensis.</title>
        <authorList>
            <person name="Jia J."/>
        </authorList>
    </citation>
    <scope>NUCLEOTIDE SEQUENCE [LARGE SCALE GENOMIC DNA]</scope>
    <source>
        <strain evidence="1 2">WSL</strain>
    </source>
</reference>
<dbReference type="EMBL" id="WJBH02000001">
    <property type="protein sequence ID" value="KAI9564106.1"/>
    <property type="molecule type" value="Genomic_DNA"/>
</dbReference>
<evidence type="ECO:0000313" key="1">
    <source>
        <dbReference type="EMBL" id="KAI9564106.1"/>
    </source>
</evidence>
<gene>
    <name evidence="1" type="ORF">GHT06_007844</name>
</gene>
<name>A0AAD5PXX9_9CRUS</name>
<sequence length="236" mass="27183">MSELEFEDEAASGEFSEGVDCGSMNFLNRPLNYNDIDPELWAYWTSMDAVAPTRRWALRSTLVLIGRESLSLSLLSLLLYGRFARCFLSPFRMCSIQPSLGRRRRRLFCAARTSRDEHTSCVLRFGVPEEGRISCVHNKGAVWQVGPDSRIDRCRVTDRNRFADPKIRPSRRRSKTTTRTTAITTTSVNHPHPIRNFVTTRQQHRRPFFVHPKSFGQTSRTPLAIFFIIDAIIRDC</sequence>
<keyword evidence="2" id="KW-1185">Reference proteome</keyword>
<comment type="caution">
    <text evidence="1">The sequence shown here is derived from an EMBL/GenBank/DDBJ whole genome shotgun (WGS) entry which is preliminary data.</text>
</comment>
<dbReference type="Proteomes" id="UP000820818">
    <property type="component" value="Linkage Group LG1"/>
</dbReference>
<proteinExistence type="predicted"/>
<protein>
    <submittedName>
        <fullName evidence="1">Uncharacterized protein</fullName>
    </submittedName>
</protein>
<dbReference type="AlphaFoldDB" id="A0AAD5PXX9"/>
<organism evidence="1 2">
    <name type="scientific">Daphnia sinensis</name>
    <dbReference type="NCBI Taxonomy" id="1820382"/>
    <lineage>
        <taxon>Eukaryota</taxon>
        <taxon>Metazoa</taxon>
        <taxon>Ecdysozoa</taxon>
        <taxon>Arthropoda</taxon>
        <taxon>Crustacea</taxon>
        <taxon>Branchiopoda</taxon>
        <taxon>Diplostraca</taxon>
        <taxon>Cladocera</taxon>
        <taxon>Anomopoda</taxon>
        <taxon>Daphniidae</taxon>
        <taxon>Daphnia</taxon>
        <taxon>Daphnia similis group</taxon>
    </lineage>
</organism>
<evidence type="ECO:0000313" key="2">
    <source>
        <dbReference type="Proteomes" id="UP000820818"/>
    </source>
</evidence>